<dbReference type="EMBL" id="JBHSAV010000053">
    <property type="protein sequence ID" value="MFC3977241.1"/>
    <property type="molecule type" value="Genomic_DNA"/>
</dbReference>
<gene>
    <name evidence="2" type="ORF">ACFOUP_12710</name>
</gene>
<sequence length="135" mass="15912">MNRPTLFDYQKDRDQSGPKKMLADFRSIIQTDGFAVYDSLFGNHPDIHLTLCMAHARRKFKDDVKDDEVKANYVLEEIQKLYLLEAKMREESIDWQQRTVLIKEHAKPVLENLGKWLEEKHYSYRPKSPMGQAIA</sequence>
<dbReference type="Proteomes" id="UP001595766">
    <property type="component" value="Unassembled WGS sequence"/>
</dbReference>
<evidence type="ECO:0000259" key="1">
    <source>
        <dbReference type="Pfam" id="PF03050"/>
    </source>
</evidence>
<comment type="caution">
    <text evidence="2">The sequence shown here is derived from an EMBL/GenBank/DDBJ whole genome shotgun (WGS) entry which is preliminary data.</text>
</comment>
<evidence type="ECO:0000313" key="2">
    <source>
        <dbReference type="EMBL" id="MFC3977241.1"/>
    </source>
</evidence>
<dbReference type="InterPro" id="IPR052344">
    <property type="entry name" value="Transposase-related"/>
</dbReference>
<feature type="domain" description="Transposase IS66 central" evidence="1">
    <location>
        <begin position="5"/>
        <end position="135"/>
    </location>
</feature>
<proteinExistence type="predicted"/>
<dbReference type="PANTHER" id="PTHR33678:SF1">
    <property type="entry name" value="BLL1576 PROTEIN"/>
    <property type="match status" value="1"/>
</dbReference>
<reference evidence="3" key="1">
    <citation type="journal article" date="2019" name="Int. J. Syst. Evol. Microbiol.">
        <title>The Global Catalogue of Microorganisms (GCM) 10K type strain sequencing project: providing services to taxonomists for standard genome sequencing and annotation.</title>
        <authorList>
            <consortium name="The Broad Institute Genomics Platform"/>
            <consortium name="The Broad Institute Genome Sequencing Center for Infectious Disease"/>
            <person name="Wu L."/>
            <person name="Ma J."/>
        </authorList>
    </citation>
    <scope>NUCLEOTIDE SEQUENCE [LARGE SCALE GENOMIC DNA]</scope>
    <source>
        <strain evidence="3">CECT 8551</strain>
    </source>
</reference>
<name>A0ABV8EN62_9BACT</name>
<keyword evidence="3" id="KW-1185">Reference proteome</keyword>
<dbReference type="InterPro" id="IPR004291">
    <property type="entry name" value="Transposase_IS66_central"/>
</dbReference>
<protein>
    <submittedName>
        <fullName evidence="2">Transposase</fullName>
    </submittedName>
</protein>
<organism evidence="2 3">
    <name type="scientific">Belliella kenyensis</name>
    <dbReference type="NCBI Taxonomy" id="1472724"/>
    <lineage>
        <taxon>Bacteria</taxon>
        <taxon>Pseudomonadati</taxon>
        <taxon>Bacteroidota</taxon>
        <taxon>Cytophagia</taxon>
        <taxon>Cytophagales</taxon>
        <taxon>Cyclobacteriaceae</taxon>
        <taxon>Belliella</taxon>
    </lineage>
</organism>
<evidence type="ECO:0000313" key="3">
    <source>
        <dbReference type="Proteomes" id="UP001595766"/>
    </source>
</evidence>
<dbReference type="PANTHER" id="PTHR33678">
    <property type="entry name" value="BLL1576 PROTEIN"/>
    <property type="match status" value="1"/>
</dbReference>
<dbReference type="RefSeq" id="WP_241291895.1">
    <property type="nucleotide sequence ID" value="NZ_JAKZGR010000002.1"/>
</dbReference>
<accession>A0ABV8EN62</accession>
<dbReference type="Pfam" id="PF03050">
    <property type="entry name" value="DDE_Tnp_IS66"/>
    <property type="match status" value="1"/>
</dbReference>